<dbReference type="EMBL" id="BMAU01021068">
    <property type="protein sequence ID" value="GFX89165.1"/>
    <property type="molecule type" value="Genomic_DNA"/>
</dbReference>
<sequence length="147" mass="16682">MPISGEFGVATEKWRSAMKLVSVHRFSKVTKRTKRLSQLSLPETVHLNVTAVHSGKHFDVSKIAVRKIGQRVVRNQVYVVWICHRSVQEETTDQKDLSNLFRCTMTHNDSLILRMAVMDRAATSGVIPQQIQFVMHHSVSSLPFDAV</sequence>
<gene>
    <name evidence="1" type="ORF">TNCV_20611</name>
</gene>
<dbReference type="AlphaFoldDB" id="A0A8X6R6S5"/>
<reference evidence="1" key="1">
    <citation type="submission" date="2020-08" db="EMBL/GenBank/DDBJ databases">
        <title>Multicomponent nature underlies the extraordinary mechanical properties of spider dragline silk.</title>
        <authorList>
            <person name="Kono N."/>
            <person name="Nakamura H."/>
            <person name="Mori M."/>
            <person name="Yoshida Y."/>
            <person name="Ohtoshi R."/>
            <person name="Malay A.D."/>
            <person name="Moran D.A.P."/>
            <person name="Tomita M."/>
            <person name="Numata K."/>
            <person name="Arakawa K."/>
        </authorList>
    </citation>
    <scope>NUCLEOTIDE SEQUENCE</scope>
</reference>
<keyword evidence="2" id="KW-1185">Reference proteome</keyword>
<evidence type="ECO:0000313" key="2">
    <source>
        <dbReference type="Proteomes" id="UP000887159"/>
    </source>
</evidence>
<protein>
    <submittedName>
        <fullName evidence="1">Uncharacterized protein</fullName>
    </submittedName>
</protein>
<comment type="caution">
    <text evidence="1">The sequence shown here is derived from an EMBL/GenBank/DDBJ whole genome shotgun (WGS) entry which is preliminary data.</text>
</comment>
<proteinExistence type="predicted"/>
<organism evidence="1 2">
    <name type="scientific">Trichonephila clavipes</name>
    <name type="common">Golden silk orbweaver</name>
    <name type="synonym">Nephila clavipes</name>
    <dbReference type="NCBI Taxonomy" id="2585209"/>
    <lineage>
        <taxon>Eukaryota</taxon>
        <taxon>Metazoa</taxon>
        <taxon>Ecdysozoa</taxon>
        <taxon>Arthropoda</taxon>
        <taxon>Chelicerata</taxon>
        <taxon>Arachnida</taxon>
        <taxon>Araneae</taxon>
        <taxon>Araneomorphae</taxon>
        <taxon>Entelegynae</taxon>
        <taxon>Araneoidea</taxon>
        <taxon>Nephilidae</taxon>
        <taxon>Trichonephila</taxon>
    </lineage>
</organism>
<dbReference type="Proteomes" id="UP000887159">
    <property type="component" value="Unassembled WGS sequence"/>
</dbReference>
<name>A0A8X6R6S5_TRICX</name>
<accession>A0A8X6R6S5</accession>
<evidence type="ECO:0000313" key="1">
    <source>
        <dbReference type="EMBL" id="GFX89165.1"/>
    </source>
</evidence>